<dbReference type="RefSeq" id="XP_007389741.1">
    <property type="nucleotide sequence ID" value="XM_007389679.1"/>
</dbReference>
<dbReference type="InParanoid" id="K5WLG6"/>
<reference evidence="1 2" key="1">
    <citation type="journal article" date="2012" name="BMC Genomics">
        <title>Comparative genomics of the white-rot fungi, Phanerochaete carnosa and P. chrysosporium, to elucidate the genetic basis of the distinct wood types they colonize.</title>
        <authorList>
            <person name="Suzuki H."/>
            <person name="MacDonald J."/>
            <person name="Syed K."/>
            <person name="Salamov A."/>
            <person name="Hori C."/>
            <person name="Aerts A."/>
            <person name="Henrissat B."/>
            <person name="Wiebenga A."/>
            <person name="vanKuyk P.A."/>
            <person name="Barry K."/>
            <person name="Lindquist E."/>
            <person name="LaButti K."/>
            <person name="Lapidus A."/>
            <person name="Lucas S."/>
            <person name="Coutinho P."/>
            <person name="Gong Y."/>
            <person name="Samejima M."/>
            <person name="Mahadevan R."/>
            <person name="Abou-Zaid M."/>
            <person name="de Vries R.P."/>
            <person name="Igarashi K."/>
            <person name="Yadav J.S."/>
            <person name="Grigoriev I.V."/>
            <person name="Master E.R."/>
        </authorList>
    </citation>
    <scope>NUCLEOTIDE SEQUENCE [LARGE SCALE GENOMIC DNA]</scope>
    <source>
        <strain evidence="1 2">HHB-10118-sp</strain>
    </source>
</reference>
<dbReference type="GeneID" id="18910572"/>
<keyword evidence="2" id="KW-1185">Reference proteome</keyword>
<name>K5WLG6_PHACS</name>
<dbReference type="KEGG" id="pco:PHACADRAFT_189403"/>
<dbReference type="Proteomes" id="UP000008370">
    <property type="component" value="Unassembled WGS sequence"/>
</dbReference>
<evidence type="ECO:0000313" key="1">
    <source>
        <dbReference type="EMBL" id="EKM60270.1"/>
    </source>
</evidence>
<gene>
    <name evidence="1" type="ORF">PHACADRAFT_189403</name>
</gene>
<dbReference type="AlphaFoldDB" id="K5WLG6"/>
<dbReference type="EMBL" id="JH930468">
    <property type="protein sequence ID" value="EKM60270.1"/>
    <property type="molecule type" value="Genomic_DNA"/>
</dbReference>
<dbReference type="OrthoDB" id="10518932at2759"/>
<organism evidence="1 2">
    <name type="scientific">Phanerochaete carnosa (strain HHB-10118-sp)</name>
    <name type="common">White-rot fungus</name>
    <name type="synonym">Peniophora carnosa</name>
    <dbReference type="NCBI Taxonomy" id="650164"/>
    <lineage>
        <taxon>Eukaryota</taxon>
        <taxon>Fungi</taxon>
        <taxon>Dikarya</taxon>
        <taxon>Basidiomycota</taxon>
        <taxon>Agaricomycotina</taxon>
        <taxon>Agaricomycetes</taxon>
        <taxon>Polyporales</taxon>
        <taxon>Phanerochaetaceae</taxon>
        <taxon>Phanerochaete</taxon>
    </lineage>
</organism>
<dbReference type="HOGENOM" id="CLU_2016062_0_0_1"/>
<protein>
    <submittedName>
        <fullName evidence="1">Uncharacterized protein</fullName>
    </submittedName>
</protein>
<proteinExistence type="predicted"/>
<sequence length="123" mass="13587">MNILQLLTFSNGISIFENYAFFLLQSMPLVMVQRFILNLRQLNHATGSSNSDVKHFSRFSLHFRIPSDCLGNIGEPLEHGQPKMMLEGGDLSAESLQDQPDEDLLQQTSQLAAELAGASVHGA</sequence>
<evidence type="ECO:0000313" key="2">
    <source>
        <dbReference type="Proteomes" id="UP000008370"/>
    </source>
</evidence>
<accession>K5WLG6</accession>